<organism evidence="6 7">
    <name type="scientific">Manganibacter manganicus</name>
    <dbReference type="NCBI Taxonomy" id="1873176"/>
    <lineage>
        <taxon>Bacteria</taxon>
        <taxon>Pseudomonadati</taxon>
        <taxon>Pseudomonadota</taxon>
        <taxon>Alphaproteobacteria</taxon>
        <taxon>Hyphomicrobiales</taxon>
        <taxon>Phyllobacteriaceae</taxon>
        <taxon>Manganibacter</taxon>
    </lineage>
</organism>
<dbReference type="Gene3D" id="3.40.50.2300">
    <property type="match status" value="2"/>
</dbReference>
<dbReference type="STRING" id="1873176.BFN67_15330"/>
<proteinExistence type="inferred from homology"/>
<protein>
    <submittedName>
        <fullName evidence="6">TMAO reductase system protein TorT</fullName>
    </submittedName>
</protein>
<keyword evidence="3 4" id="KW-0732">Signal</keyword>
<dbReference type="SUPFAM" id="SSF53822">
    <property type="entry name" value="Periplasmic binding protein-like I"/>
    <property type="match status" value="1"/>
</dbReference>
<feature type="domain" description="Periplasmic binding protein/LacI sugar binding" evidence="5">
    <location>
        <begin position="65"/>
        <end position="316"/>
    </location>
</feature>
<keyword evidence="7" id="KW-1185">Reference proteome</keyword>
<dbReference type="AlphaFoldDB" id="A0A1V8RSS7"/>
<evidence type="ECO:0000256" key="4">
    <source>
        <dbReference type="SAM" id="SignalP"/>
    </source>
</evidence>
<evidence type="ECO:0000256" key="2">
    <source>
        <dbReference type="ARBA" id="ARBA00007639"/>
    </source>
</evidence>
<evidence type="ECO:0000313" key="6">
    <source>
        <dbReference type="EMBL" id="OQM76261.1"/>
    </source>
</evidence>
<dbReference type="EMBL" id="MDET01000009">
    <property type="protein sequence ID" value="OQM76261.1"/>
    <property type="molecule type" value="Genomic_DNA"/>
</dbReference>
<comment type="subcellular location">
    <subcellularLocation>
        <location evidence="1">Cell envelope</location>
    </subcellularLocation>
</comment>
<dbReference type="PANTHER" id="PTHR46847:SF1">
    <property type="entry name" value="D-ALLOSE-BINDING PERIPLASMIC PROTEIN-RELATED"/>
    <property type="match status" value="1"/>
</dbReference>
<evidence type="ECO:0000256" key="1">
    <source>
        <dbReference type="ARBA" id="ARBA00004196"/>
    </source>
</evidence>
<evidence type="ECO:0000256" key="3">
    <source>
        <dbReference type="ARBA" id="ARBA00022729"/>
    </source>
</evidence>
<evidence type="ECO:0000313" key="7">
    <source>
        <dbReference type="Proteomes" id="UP000191905"/>
    </source>
</evidence>
<evidence type="ECO:0000259" key="5">
    <source>
        <dbReference type="Pfam" id="PF00532"/>
    </source>
</evidence>
<gene>
    <name evidence="6" type="ORF">BFN67_15330</name>
</gene>
<sequence>MGTATVRHICRSAAAAAGLAMAISAGHAEDRPGTWRLEAWQPPFDYSHPSTAIDYQPVANAAHHWKICASYPHLKDSYWVSVNYGMVEQAKAAGVGLTVVEAGGYPNLDKQIEQIKACSTNADALIVGTVSYNGLTPTIQEIARRIPVIAAVNDIDSTGITAKAAVSWEEMGRSIGSYLANLHPPGSKPVKIAWFPGPKGAGWVPFIEAGFQQGLKNSSAKIAAVKWGDTGMEIQLLLVEDVLATQPDIDYIVGSAPTADAAVSLLRAQGKEQRIKILADYFTHGTFREIFRDKVLAAPTDSPPLQGRIAIDQAIRAIEGTLRYRHIGPQIKVVNKTNVLSLDLDNTLAPAWFKPTFEVK</sequence>
<feature type="chain" id="PRO_5013206839" evidence="4">
    <location>
        <begin position="29"/>
        <end position="360"/>
    </location>
</feature>
<name>A0A1V8RSS7_9HYPH</name>
<dbReference type="OrthoDB" id="9773673at2"/>
<dbReference type="Pfam" id="PF00532">
    <property type="entry name" value="Peripla_BP_1"/>
    <property type="match status" value="1"/>
</dbReference>
<dbReference type="InterPro" id="IPR001761">
    <property type="entry name" value="Peripla_BP/Lac1_sug-bd_dom"/>
</dbReference>
<dbReference type="Proteomes" id="UP000191905">
    <property type="component" value="Unassembled WGS sequence"/>
</dbReference>
<dbReference type="NCBIfam" id="NF008185">
    <property type="entry name" value="PRK10936.1"/>
    <property type="match status" value="1"/>
</dbReference>
<comment type="similarity">
    <text evidence="2">Belongs to the bacterial solute-binding protein 2 family.</text>
</comment>
<dbReference type="InterPro" id="IPR028082">
    <property type="entry name" value="Peripla_BP_I"/>
</dbReference>
<reference evidence="6 7" key="1">
    <citation type="journal article" date="2016" name="Int. J. Syst. Evol. Microbiol.">
        <title>Pseudaminobacter manganicus sp. nov., isolated from sludge of a manganese mine.</title>
        <authorList>
            <person name="Li J."/>
            <person name="Huang J."/>
            <person name="Liao S."/>
            <person name="Wang G."/>
        </authorList>
    </citation>
    <scope>NUCLEOTIDE SEQUENCE [LARGE SCALE GENOMIC DNA]</scope>
    <source>
        <strain evidence="6 7">JH-7</strain>
    </source>
</reference>
<comment type="caution">
    <text evidence="6">The sequence shown here is derived from an EMBL/GenBank/DDBJ whole genome shotgun (WGS) entry which is preliminary data.</text>
</comment>
<dbReference type="CDD" id="cd06306">
    <property type="entry name" value="PBP1_TorT-like"/>
    <property type="match status" value="1"/>
</dbReference>
<accession>A0A1V8RSS7</accession>
<dbReference type="PANTHER" id="PTHR46847">
    <property type="entry name" value="D-ALLOSE-BINDING PERIPLASMIC PROTEIN-RELATED"/>
    <property type="match status" value="1"/>
</dbReference>
<dbReference type="RefSeq" id="WP_080919014.1">
    <property type="nucleotide sequence ID" value="NZ_MDET01000009.1"/>
</dbReference>
<feature type="signal peptide" evidence="4">
    <location>
        <begin position="1"/>
        <end position="28"/>
    </location>
</feature>
<dbReference type="GO" id="GO:0030313">
    <property type="term" value="C:cell envelope"/>
    <property type="evidence" value="ECO:0007669"/>
    <property type="project" value="UniProtKB-SubCell"/>
</dbReference>